<reference evidence="2 3" key="1">
    <citation type="submission" date="2016-10" db="EMBL/GenBank/DDBJ databases">
        <authorList>
            <person name="Varghese N."/>
            <person name="Submissions S."/>
        </authorList>
    </citation>
    <scope>NUCLEOTIDE SEQUENCE [LARGE SCALE GENOMIC DNA]</scope>
    <source>
        <strain evidence="2 3">PDC82</strain>
    </source>
</reference>
<organism evidence="2 3">
    <name type="scientific">Agrobacterium fabrum</name>
    <dbReference type="NCBI Taxonomy" id="1176649"/>
    <lineage>
        <taxon>Bacteria</taxon>
        <taxon>Pseudomonadati</taxon>
        <taxon>Pseudomonadota</taxon>
        <taxon>Alphaproteobacteria</taxon>
        <taxon>Hyphomicrobiales</taxon>
        <taxon>Rhizobiaceae</taxon>
        <taxon>Rhizobium/Agrobacterium group</taxon>
        <taxon>Agrobacterium</taxon>
        <taxon>Agrobacterium tumefaciens complex</taxon>
    </lineage>
</organism>
<dbReference type="PANTHER" id="PTHR30289">
    <property type="entry name" value="UNCHARACTERIZED PROTEIN YBCL-RELATED"/>
    <property type="match status" value="1"/>
</dbReference>
<feature type="signal peptide" evidence="1">
    <location>
        <begin position="1"/>
        <end position="24"/>
    </location>
</feature>
<dbReference type="InterPro" id="IPR008914">
    <property type="entry name" value="PEBP"/>
</dbReference>
<comment type="caution">
    <text evidence="2">The sequence shown here is derived from an EMBL/GenBank/DDBJ whole genome shotgun (WGS) entry which is preliminary data.</text>
</comment>
<dbReference type="NCBIfam" id="TIGR00481">
    <property type="entry name" value="YbhB/YbcL family Raf kinase inhibitor-like protein"/>
    <property type="match status" value="1"/>
</dbReference>
<evidence type="ECO:0000256" key="1">
    <source>
        <dbReference type="SAM" id="SignalP"/>
    </source>
</evidence>
<protein>
    <recommendedName>
        <fullName evidence="4">YbhB/YbcL family Raf kinase inhibitor-like protein</fullName>
    </recommendedName>
</protein>
<feature type="chain" id="PRO_5031241680" description="YbhB/YbcL family Raf kinase inhibitor-like protein" evidence="1">
    <location>
        <begin position="25"/>
        <end position="236"/>
    </location>
</feature>
<sequence>MIGNKSIWAAITVAAIFSATAPMAADSTLSVKIEALDSSGRFADAATFCPPGIGSKDVSPGVSWSAGPEGTRSYALLMIDPDVPQDFSLINKPGTTIPAEAPRISVFHWVLADIPAGIMSIGEGAESEGLVPGGKPVGVTPHGLRGANVYTSFLAKTDGMAGTYGGYDGPCPPINDQRIHHYTLKVFALDVPTLGLSGPFTGEDVKKSMAGHILASGEAIATYSLNPSLIPAATPN</sequence>
<dbReference type="CDD" id="cd00865">
    <property type="entry name" value="PEBP_bact_arch"/>
    <property type="match status" value="1"/>
</dbReference>
<gene>
    <name evidence="2" type="ORF">SAMN05428983_4269</name>
</gene>
<dbReference type="Gene3D" id="3.90.280.10">
    <property type="entry name" value="PEBP-like"/>
    <property type="match status" value="1"/>
</dbReference>
<dbReference type="GeneID" id="1136077"/>
<dbReference type="PANTHER" id="PTHR30289:SF1">
    <property type="entry name" value="PEBP (PHOSPHATIDYLETHANOLAMINE-BINDING PROTEIN) FAMILY PROTEIN"/>
    <property type="match status" value="1"/>
</dbReference>
<proteinExistence type="predicted"/>
<name>A0A7Y0XML5_9HYPH</name>
<dbReference type="EMBL" id="FNEW01000005">
    <property type="protein sequence ID" value="SDK21461.1"/>
    <property type="molecule type" value="Genomic_DNA"/>
</dbReference>
<dbReference type="InterPro" id="IPR036610">
    <property type="entry name" value="PEBP-like_sf"/>
</dbReference>
<evidence type="ECO:0008006" key="4">
    <source>
        <dbReference type="Google" id="ProtNLM"/>
    </source>
</evidence>
<dbReference type="Proteomes" id="UP000198917">
    <property type="component" value="Unassembled WGS sequence"/>
</dbReference>
<dbReference type="OMA" id="YTGWFAG"/>
<dbReference type="Pfam" id="PF01161">
    <property type="entry name" value="PBP"/>
    <property type="match status" value="1"/>
</dbReference>
<dbReference type="SUPFAM" id="SSF49777">
    <property type="entry name" value="PEBP-like"/>
    <property type="match status" value="1"/>
</dbReference>
<keyword evidence="1" id="KW-0732">Signal</keyword>
<evidence type="ECO:0000313" key="2">
    <source>
        <dbReference type="EMBL" id="SDK21461.1"/>
    </source>
</evidence>
<dbReference type="AlphaFoldDB" id="A0A7Y0XML5"/>
<dbReference type="InterPro" id="IPR005247">
    <property type="entry name" value="YbhB_YbcL/LppC-like"/>
</dbReference>
<dbReference type="RefSeq" id="WP_010973636.1">
    <property type="nucleotide sequence ID" value="NZ_CP043963.1"/>
</dbReference>
<evidence type="ECO:0000313" key="3">
    <source>
        <dbReference type="Proteomes" id="UP000198917"/>
    </source>
</evidence>
<accession>A0A7Y0XML5</accession>